<feature type="domain" description="HD" evidence="7">
    <location>
        <begin position="45"/>
        <end position="144"/>
    </location>
</feature>
<dbReference type="CDD" id="cd05399">
    <property type="entry name" value="NT_Rel-Spo_like"/>
    <property type="match status" value="1"/>
</dbReference>
<dbReference type="GO" id="GO:0015949">
    <property type="term" value="P:nucleobase-containing small molecule interconversion"/>
    <property type="evidence" value="ECO:0007669"/>
    <property type="project" value="UniProtKB-ARBA"/>
</dbReference>
<evidence type="ECO:0000256" key="1">
    <source>
        <dbReference type="ARBA" id="ARBA00022801"/>
    </source>
</evidence>
<dbReference type="GO" id="GO:0015970">
    <property type="term" value="P:guanosine tetraphosphate biosynthetic process"/>
    <property type="evidence" value="ECO:0007669"/>
    <property type="project" value="UniProtKB-UniPathway"/>
</dbReference>
<dbReference type="AlphaFoldDB" id="A0A0Q9YP99"/>
<evidence type="ECO:0000256" key="4">
    <source>
        <dbReference type="ARBA" id="ARBA00047968"/>
    </source>
</evidence>
<dbReference type="Pfam" id="PF04607">
    <property type="entry name" value="RelA_SpoT"/>
    <property type="match status" value="1"/>
</dbReference>
<dbReference type="GO" id="GO:0042594">
    <property type="term" value="P:response to starvation"/>
    <property type="evidence" value="ECO:0007669"/>
    <property type="project" value="TreeGrafter"/>
</dbReference>
<dbReference type="SUPFAM" id="SSF109604">
    <property type="entry name" value="HD-domain/PDEase-like"/>
    <property type="match status" value="1"/>
</dbReference>
<evidence type="ECO:0000313" key="10">
    <source>
        <dbReference type="EMBL" id="MCS5707454.1"/>
    </source>
</evidence>
<dbReference type="Pfam" id="PF13328">
    <property type="entry name" value="HD_4"/>
    <property type="match status" value="1"/>
</dbReference>
<sequence>MFAFTDLRDLLAVYLTDAEVEKITKAYITADKAHEGQKRYTGEPYITHPIEVARILGQLKMDAECICAAILHDVIEDTRLDKKTIQANFGEKVAELVDGVSKLTQISCETRELQQAENFRKMMMAMAQDIRVIIIKLADRLHNMRTLGALPYPKKRRIAQETLEIYAPIAHRLGMNNMRIEFEDLGFAALYPIRYRVLKESVRKARGNRHALIHKIEQKLVKQLEVLGMTDCKVWGREKHLYSLYQKMQAKRLSFTEVMDVYAFRIIVKKKEDCYTALGCVHSLYRPITKRFKDYIAVPKPNGYQSLHTSLIGPHGVPIEAQIRTFEMEQIAEHGIASHWLYKSGEQNDAISKHFNTNQWLKGLMDIQKHTGNPLEFIENVKIDLYPNEVYVFTPKGSIFSLPQGATSVDFAYLIHTDIGNTCVACKINRRLAPLSTRLKNGQMVEIINAEGTYPNPAWLSFVVTGKAKSNIRHWLKNQQRTESVQLGRRLINGILAETGLNISAFEQEELDAILQRLSVTSLDNVLEEVGLGKRMAALVAQVFLDAQHDSTPVHDKTKECLVIQGTEGLVVTYASCCYPIPGDLIMGYLKPGQGIVIHTENCSKIKKYKSKPNRCINVKWEREIKGEFQVPIIVDVINDRGVLAQLANAISEANANILNVNVDQRDTRVNTVRFVVSVRDRPHLARIMRRLRAVGEVTRIKRGK</sequence>
<dbReference type="PANTHER" id="PTHR21262:SF36">
    <property type="entry name" value="BIFUNCTIONAL (P)PPGPP SYNTHASE_HYDROLASE SPOT"/>
    <property type="match status" value="1"/>
</dbReference>
<dbReference type="GO" id="GO:0008893">
    <property type="term" value="F:guanosine-3',5'-bis(diphosphate) 3'-diphosphatase activity"/>
    <property type="evidence" value="ECO:0007669"/>
    <property type="project" value="UniProtKB-EC"/>
</dbReference>
<dbReference type="InterPro" id="IPR033655">
    <property type="entry name" value="TGS_RelA/SpoT"/>
</dbReference>
<evidence type="ECO:0000259" key="6">
    <source>
        <dbReference type="PROSITE" id="PS51671"/>
    </source>
</evidence>
<dbReference type="PROSITE" id="PS51671">
    <property type="entry name" value="ACT"/>
    <property type="match status" value="1"/>
</dbReference>
<proteinExistence type="inferred from homology"/>
<dbReference type="InterPro" id="IPR003607">
    <property type="entry name" value="HD/PDEase_dom"/>
</dbReference>
<dbReference type="GO" id="GO:0005886">
    <property type="term" value="C:plasma membrane"/>
    <property type="evidence" value="ECO:0007669"/>
    <property type="project" value="TreeGrafter"/>
</dbReference>
<dbReference type="SUPFAM" id="SSF81271">
    <property type="entry name" value="TGS-like"/>
    <property type="match status" value="1"/>
</dbReference>
<comment type="pathway">
    <text evidence="2">Purine metabolism; ppGpp biosynthesis; ppGpp from GDP: step 1/1.</text>
</comment>
<accession>A0A0Q9YP99</accession>
<evidence type="ECO:0000259" key="7">
    <source>
        <dbReference type="PROSITE" id="PS51831"/>
    </source>
</evidence>
<dbReference type="EC" id="3.1.7.2" evidence="3"/>
<dbReference type="SMART" id="SM00471">
    <property type="entry name" value="HDc"/>
    <property type="match status" value="1"/>
</dbReference>
<dbReference type="Proteomes" id="UP000051494">
    <property type="component" value="Unassembled WGS sequence"/>
</dbReference>
<dbReference type="FunFam" id="1.10.3210.10:FF:000001">
    <property type="entry name" value="GTP pyrophosphokinase RelA"/>
    <property type="match status" value="1"/>
</dbReference>
<evidence type="ECO:0000256" key="3">
    <source>
        <dbReference type="ARBA" id="ARBA00024387"/>
    </source>
</evidence>
<organism evidence="9">
    <name type="scientific">Candidatus Berkiella cookevillensis</name>
    <dbReference type="NCBI Taxonomy" id="437022"/>
    <lineage>
        <taxon>Bacteria</taxon>
        <taxon>Pseudomonadati</taxon>
        <taxon>Pseudomonadota</taxon>
        <taxon>Gammaproteobacteria</taxon>
        <taxon>Candidatus Berkiellales</taxon>
        <taxon>Candidatus Berkiellaceae</taxon>
        <taxon>Candidatus Berkiella</taxon>
    </lineage>
</organism>
<dbReference type="Pfam" id="PF13291">
    <property type="entry name" value="ACT_4"/>
    <property type="match status" value="1"/>
</dbReference>
<dbReference type="OrthoDB" id="9805041at2"/>
<evidence type="ECO:0000259" key="8">
    <source>
        <dbReference type="PROSITE" id="PS51880"/>
    </source>
</evidence>
<reference evidence="9" key="1">
    <citation type="submission" date="2015-09" db="EMBL/GenBank/DDBJ databases">
        <title>Draft Genome Sequences of Two Novel Amoeba-resistant Intranuclear Bacteria, Candidatus Berkiella cookevillensis and Candidatus Berkiella aquae.</title>
        <authorList>
            <person name="Mehari Y.T."/>
            <person name="Arivett B.A."/>
            <person name="Farone A.L."/>
            <person name="Gunderson J.H."/>
            <person name="Farone M.B."/>
        </authorList>
    </citation>
    <scope>NUCLEOTIDE SEQUENCE [LARGE SCALE GENOMIC DNA]</scope>
    <source>
        <strain evidence="9">CC99</strain>
    </source>
</reference>
<dbReference type="FunFam" id="3.30.460.10:FF:000001">
    <property type="entry name" value="GTP pyrophosphokinase RelA"/>
    <property type="match status" value="1"/>
</dbReference>
<evidence type="ECO:0000313" key="11">
    <source>
        <dbReference type="Proteomes" id="UP000051494"/>
    </source>
</evidence>
<dbReference type="Pfam" id="PF19296">
    <property type="entry name" value="RelA_AH_RIS"/>
    <property type="match status" value="1"/>
</dbReference>
<reference evidence="10" key="3">
    <citation type="submission" date="2021-06" db="EMBL/GenBank/DDBJ databases">
        <title>Genomic Description and Analysis of Intracellular Bacteria, Candidatus Berkiella cookevillensis and Candidatus Berkiella aquae.</title>
        <authorList>
            <person name="Kidane D.T."/>
            <person name="Mehari Y.T."/>
            <person name="Rice F.C."/>
            <person name="Arivett B.A."/>
            <person name="Farone A.L."/>
            <person name="Berk S.G."/>
            <person name="Farone M.B."/>
        </authorList>
    </citation>
    <scope>NUCLEOTIDE SEQUENCE</scope>
    <source>
        <strain evidence="10">CC99</strain>
    </source>
</reference>
<dbReference type="SUPFAM" id="SSF81301">
    <property type="entry name" value="Nucleotidyltransferase"/>
    <property type="match status" value="1"/>
</dbReference>
<dbReference type="STRING" id="437022.CC99x_00470"/>
<dbReference type="InterPro" id="IPR045600">
    <property type="entry name" value="RelA/SpoT_AH_RIS"/>
</dbReference>
<dbReference type="EMBL" id="LKHV01000002">
    <property type="protein sequence ID" value="KRG19458.1"/>
    <property type="molecule type" value="Genomic_DNA"/>
</dbReference>
<dbReference type="SUPFAM" id="SSF55021">
    <property type="entry name" value="ACT-like"/>
    <property type="match status" value="1"/>
</dbReference>
<dbReference type="InterPro" id="IPR004095">
    <property type="entry name" value="TGS"/>
</dbReference>
<keyword evidence="1 9" id="KW-0378">Hydrolase</keyword>
<dbReference type="RefSeq" id="WP_057623271.1">
    <property type="nucleotide sequence ID" value="NZ_LKHV02000001.1"/>
</dbReference>
<dbReference type="PROSITE" id="PS51831">
    <property type="entry name" value="HD"/>
    <property type="match status" value="1"/>
</dbReference>
<dbReference type="InterPro" id="IPR012675">
    <property type="entry name" value="Beta-grasp_dom_sf"/>
</dbReference>
<dbReference type="CDD" id="cd04876">
    <property type="entry name" value="ACT_RelA-SpoT"/>
    <property type="match status" value="1"/>
</dbReference>
<dbReference type="InterPro" id="IPR045865">
    <property type="entry name" value="ACT-like_dom_sf"/>
</dbReference>
<comment type="similarity">
    <text evidence="5">Belongs to the relA/spoT family.</text>
</comment>
<evidence type="ECO:0000256" key="5">
    <source>
        <dbReference type="RuleBase" id="RU003847"/>
    </source>
</evidence>
<dbReference type="CDD" id="cd01668">
    <property type="entry name" value="TGS_RSH"/>
    <property type="match status" value="1"/>
</dbReference>
<comment type="catalytic activity">
    <reaction evidence="4">
        <text>guanosine 3',5'-bis(diphosphate) + H2O = GDP + diphosphate + H(+)</text>
        <dbReference type="Rhea" id="RHEA:14253"/>
        <dbReference type="ChEBI" id="CHEBI:15377"/>
        <dbReference type="ChEBI" id="CHEBI:15378"/>
        <dbReference type="ChEBI" id="CHEBI:33019"/>
        <dbReference type="ChEBI" id="CHEBI:58189"/>
        <dbReference type="ChEBI" id="CHEBI:77828"/>
        <dbReference type="EC" id="3.1.7.2"/>
    </reaction>
</comment>
<dbReference type="UniPathway" id="UPA00908">
    <property type="reaction ID" value="UER00886"/>
</dbReference>
<dbReference type="Gene3D" id="1.10.3210.10">
    <property type="entry name" value="Hypothetical protein af1432"/>
    <property type="match status" value="1"/>
</dbReference>
<dbReference type="Gene3D" id="3.30.70.260">
    <property type="match status" value="1"/>
</dbReference>
<dbReference type="InterPro" id="IPR006674">
    <property type="entry name" value="HD_domain"/>
</dbReference>
<name>A0A0Q9YP99_9GAMM</name>
<dbReference type="Gene3D" id="3.30.460.10">
    <property type="entry name" value="Beta Polymerase, domain 2"/>
    <property type="match status" value="1"/>
</dbReference>
<dbReference type="Pfam" id="PF02824">
    <property type="entry name" value="TGS"/>
    <property type="match status" value="1"/>
</dbReference>
<protein>
    <recommendedName>
        <fullName evidence="3">guanosine-3',5'-bis(diphosphate) 3'-diphosphatase</fullName>
        <ecNumber evidence="3">3.1.7.2</ecNumber>
    </recommendedName>
</protein>
<dbReference type="FunFam" id="3.10.20.30:FF:000002">
    <property type="entry name" value="GTP pyrophosphokinase (RelA/SpoT)"/>
    <property type="match status" value="1"/>
</dbReference>
<dbReference type="PATRIC" id="fig|1590042.3.peg.487"/>
<dbReference type="PROSITE" id="PS51880">
    <property type="entry name" value="TGS"/>
    <property type="match status" value="1"/>
</dbReference>
<dbReference type="SMART" id="SM00954">
    <property type="entry name" value="RelA_SpoT"/>
    <property type="match status" value="1"/>
</dbReference>
<gene>
    <name evidence="9" type="primary">spoT</name>
    <name evidence="10" type="ORF">CC99x_000905</name>
    <name evidence="9" type="ORF">CC99x_00470</name>
</gene>
<dbReference type="CDD" id="cd00077">
    <property type="entry name" value="HDc"/>
    <property type="match status" value="1"/>
</dbReference>
<evidence type="ECO:0000256" key="2">
    <source>
        <dbReference type="ARBA" id="ARBA00024329"/>
    </source>
</evidence>
<dbReference type="GO" id="GO:0008728">
    <property type="term" value="F:GTP diphosphokinase activity"/>
    <property type="evidence" value="ECO:0007669"/>
    <property type="project" value="TreeGrafter"/>
</dbReference>
<comment type="caution">
    <text evidence="9">The sequence shown here is derived from an EMBL/GenBank/DDBJ whole genome shotgun (WGS) entry which is preliminary data.</text>
</comment>
<dbReference type="InterPro" id="IPR043519">
    <property type="entry name" value="NT_sf"/>
</dbReference>
<dbReference type="InterPro" id="IPR012676">
    <property type="entry name" value="TGS-like"/>
</dbReference>
<dbReference type="InterPro" id="IPR002912">
    <property type="entry name" value="ACT_dom"/>
</dbReference>
<dbReference type="NCBIfam" id="TIGR00691">
    <property type="entry name" value="spoT_relA"/>
    <property type="match status" value="1"/>
</dbReference>
<dbReference type="PANTHER" id="PTHR21262">
    <property type="entry name" value="GUANOSINE-3',5'-BIS DIPHOSPHATE 3'-PYROPHOSPHOHYDROLASE"/>
    <property type="match status" value="1"/>
</dbReference>
<dbReference type="InterPro" id="IPR007685">
    <property type="entry name" value="RelA_SpoT"/>
</dbReference>
<dbReference type="Gene3D" id="3.10.20.30">
    <property type="match status" value="1"/>
</dbReference>
<keyword evidence="11" id="KW-1185">Reference proteome</keyword>
<feature type="domain" description="ACT" evidence="6">
    <location>
        <begin position="632"/>
        <end position="705"/>
    </location>
</feature>
<dbReference type="EMBL" id="LKHV02000001">
    <property type="protein sequence ID" value="MCS5707454.1"/>
    <property type="molecule type" value="Genomic_DNA"/>
</dbReference>
<reference evidence="10" key="2">
    <citation type="journal article" date="2016" name="Genome Announc.">
        <title>Draft Genome Sequences of Two Novel Amoeba-Resistant Intranuclear Bacteria, 'Candidatus Berkiella cookevillensis' and 'Candidatus Berkiella aquae'.</title>
        <authorList>
            <person name="Mehari Y.T."/>
            <person name="Arivett B.A."/>
            <person name="Farone A.L."/>
            <person name="Gunderson J.H."/>
            <person name="Farone M.B."/>
        </authorList>
    </citation>
    <scope>NUCLEOTIDE SEQUENCE</scope>
    <source>
        <strain evidence="10">CC99</strain>
    </source>
</reference>
<evidence type="ECO:0000313" key="9">
    <source>
        <dbReference type="EMBL" id="KRG19458.1"/>
    </source>
</evidence>
<feature type="domain" description="TGS" evidence="8">
    <location>
        <begin position="388"/>
        <end position="449"/>
    </location>
</feature>
<comment type="function">
    <text evidence="5">In eubacteria ppGpp (guanosine 3'-diphosphate 5'-diphosphate) is a mediator of the stringent response that coordinates a variety of cellular activities in response to changes in nutritional abundance.</text>
</comment>
<dbReference type="InterPro" id="IPR004811">
    <property type="entry name" value="RelA/Spo_fam"/>
</dbReference>